<organism evidence="4 5">
    <name type="scientific">Clostridium kluyveri</name>
    <dbReference type="NCBI Taxonomy" id="1534"/>
    <lineage>
        <taxon>Bacteria</taxon>
        <taxon>Bacillati</taxon>
        <taxon>Bacillota</taxon>
        <taxon>Clostridia</taxon>
        <taxon>Eubacteriales</taxon>
        <taxon>Clostridiaceae</taxon>
        <taxon>Clostridium</taxon>
    </lineage>
</organism>
<evidence type="ECO:0000256" key="1">
    <source>
        <dbReference type="ARBA" id="ARBA00023002"/>
    </source>
</evidence>
<evidence type="ECO:0000259" key="2">
    <source>
        <dbReference type="Pfam" id="PF00465"/>
    </source>
</evidence>
<dbReference type="InterPro" id="IPR034802">
    <property type="entry name" value="NADPH_BDH"/>
</dbReference>
<accession>A0A1L5F5J4</accession>
<feature type="domain" description="Fe-containing alcohol dehydrogenase-like C-terminal" evidence="3">
    <location>
        <begin position="187"/>
        <end position="373"/>
    </location>
</feature>
<dbReference type="Pfam" id="PF00465">
    <property type="entry name" value="Fe-ADH"/>
    <property type="match status" value="1"/>
</dbReference>
<dbReference type="PANTHER" id="PTHR11496:SF83">
    <property type="entry name" value="HYDROXYACID-OXOACID TRANSHYDROGENASE, MITOCHONDRIAL"/>
    <property type="match status" value="1"/>
</dbReference>
<reference evidence="4 5" key="1">
    <citation type="submission" date="2016-12" db="EMBL/GenBank/DDBJ databases">
        <title>Complete genome sequence of Clostridium kluyveri JZZ isolated from the pit mud of a Chinese flavor liquor-making factory.</title>
        <authorList>
            <person name="Wang Y."/>
        </authorList>
    </citation>
    <scope>NUCLEOTIDE SEQUENCE [LARGE SCALE GENOMIC DNA]</scope>
    <source>
        <strain evidence="4 5">JZZ</strain>
    </source>
</reference>
<gene>
    <name evidence="4" type="ORF">BS101_04895</name>
</gene>
<evidence type="ECO:0000313" key="5">
    <source>
        <dbReference type="Proteomes" id="UP000184604"/>
    </source>
</evidence>
<dbReference type="EMBL" id="CP018335">
    <property type="protein sequence ID" value="APM38120.1"/>
    <property type="molecule type" value="Genomic_DNA"/>
</dbReference>
<dbReference type="AlphaFoldDB" id="A0A1L5F5J4"/>
<dbReference type="InterPro" id="IPR001670">
    <property type="entry name" value="ADH_Fe/GldA"/>
</dbReference>
<dbReference type="CDD" id="cd08179">
    <property type="entry name" value="NADPH_BDH"/>
    <property type="match status" value="1"/>
</dbReference>
<sequence length="381" mass="42401">MKQLVFHGTSIIIGKGSLEYIKNLEFKKAFIITGGQSMIKSGVISMVKDMIEKANREVFIYSGITKNPDTKTVLNGLERVKEFKPDIIISIGGGSSIDAAKIITLFYEYEDINFSNVLENKLPEYRSKVKFVAVPSTSGTGTEVTKVSVITFKEKNLKIGIKCGALIPDVAILDPNLTMTMPDNIAAETGMDALTHALECYTNNALDDFTEVMAKGAVEGLFKYLPYSYKDKDIVSREKVHNFQCMAGCAFSNVGLGMVHGISHAFGGRYNMAHGLANAIVLPYVLQYNSRNKLVAEKLKYLSKIIDREDIIEAVKELKRELNIPLSFKEAGILEENFKKDFHLLVDNSLLGSTRVNPILVTREHMEYIVNSIYEGKDIDI</sequence>
<dbReference type="GO" id="GO:0046872">
    <property type="term" value="F:metal ion binding"/>
    <property type="evidence" value="ECO:0007669"/>
    <property type="project" value="InterPro"/>
</dbReference>
<dbReference type="FunFam" id="3.40.50.1970:FF:000003">
    <property type="entry name" value="Alcohol dehydrogenase, iron-containing"/>
    <property type="match status" value="1"/>
</dbReference>
<dbReference type="GO" id="GO:0004022">
    <property type="term" value="F:alcohol dehydrogenase (NAD+) activity"/>
    <property type="evidence" value="ECO:0007669"/>
    <property type="project" value="TreeGrafter"/>
</dbReference>
<proteinExistence type="predicted"/>
<feature type="domain" description="Alcohol dehydrogenase iron-type/glycerol dehydrogenase GldA" evidence="2">
    <location>
        <begin position="9"/>
        <end position="175"/>
    </location>
</feature>
<dbReference type="RefSeq" id="WP_073537809.1">
    <property type="nucleotide sequence ID" value="NZ_CP018335.1"/>
</dbReference>
<protein>
    <submittedName>
        <fullName evidence="4">Alcohol dehydrogenase</fullName>
    </submittedName>
</protein>
<dbReference type="Gene3D" id="1.20.1090.10">
    <property type="entry name" value="Dehydroquinate synthase-like - alpha domain"/>
    <property type="match status" value="1"/>
</dbReference>
<dbReference type="InterPro" id="IPR018211">
    <property type="entry name" value="ADH_Fe_CS"/>
</dbReference>
<keyword evidence="1" id="KW-0560">Oxidoreductase</keyword>
<evidence type="ECO:0000313" key="4">
    <source>
        <dbReference type="EMBL" id="APM38120.1"/>
    </source>
</evidence>
<dbReference type="PANTHER" id="PTHR11496">
    <property type="entry name" value="ALCOHOL DEHYDROGENASE"/>
    <property type="match status" value="1"/>
</dbReference>
<dbReference type="SUPFAM" id="SSF56796">
    <property type="entry name" value="Dehydroquinate synthase-like"/>
    <property type="match status" value="1"/>
</dbReference>
<dbReference type="PROSITE" id="PS00913">
    <property type="entry name" value="ADH_IRON_1"/>
    <property type="match status" value="1"/>
</dbReference>
<dbReference type="Gene3D" id="3.40.50.1970">
    <property type="match status" value="1"/>
</dbReference>
<dbReference type="Proteomes" id="UP000184604">
    <property type="component" value="Chromosome"/>
</dbReference>
<name>A0A1L5F5J4_CLOKL</name>
<dbReference type="OrthoDB" id="9804734at2"/>
<dbReference type="InterPro" id="IPR056798">
    <property type="entry name" value="ADH_Fe_C"/>
</dbReference>
<dbReference type="InterPro" id="IPR039697">
    <property type="entry name" value="Alcohol_dehydrogenase_Fe"/>
</dbReference>
<evidence type="ECO:0000259" key="3">
    <source>
        <dbReference type="Pfam" id="PF25137"/>
    </source>
</evidence>
<dbReference type="Pfam" id="PF25137">
    <property type="entry name" value="ADH_Fe_C"/>
    <property type="match status" value="1"/>
</dbReference>